<evidence type="ECO:0000313" key="2">
    <source>
        <dbReference type="Proteomes" id="UP000549911"/>
    </source>
</evidence>
<reference evidence="1 2" key="1">
    <citation type="submission" date="2020-07" db="EMBL/GenBank/DDBJ databases">
        <authorList>
            <person name="Partida-Martinez L."/>
            <person name="Huntemann M."/>
            <person name="Clum A."/>
            <person name="Wang J."/>
            <person name="Palaniappan K."/>
            <person name="Ritter S."/>
            <person name="Chen I.-M."/>
            <person name="Stamatis D."/>
            <person name="Reddy T."/>
            <person name="O'Malley R."/>
            <person name="Daum C."/>
            <person name="Shapiro N."/>
            <person name="Ivanova N."/>
            <person name="Kyrpides N."/>
            <person name="Woyke T."/>
        </authorList>
    </citation>
    <scope>NUCLEOTIDE SEQUENCE [LARGE SCALE GENOMIC DNA]</scope>
    <source>
        <strain evidence="1 2">AT2.17</strain>
    </source>
</reference>
<evidence type="ECO:0000313" key="1">
    <source>
        <dbReference type="EMBL" id="NYE36241.1"/>
    </source>
</evidence>
<dbReference type="EMBL" id="JACCBW010000001">
    <property type="protein sequence ID" value="NYE36241.1"/>
    <property type="molecule type" value="Genomic_DNA"/>
</dbReference>
<sequence length="80" mass="8730">MPEFRLCHHHTPDECGAAVASWRGSTSPLRGRPATASCAFGGHHVWWDVEADDREAALSLLPGFVAHRTEVVRVTALDIP</sequence>
<protein>
    <recommendedName>
        <fullName evidence="3">DUF3303 domain-containing protein</fullName>
    </recommendedName>
</protein>
<dbReference type="Proteomes" id="UP000549911">
    <property type="component" value="Unassembled WGS sequence"/>
</dbReference>
<name>A0A7Y9H235_9ACTN</name>
<dbReference type="RefSeq" id="WP_179618802.1">
    <property type="nucleotide sequence ID" value="NZ_JACCBW010000001.1"/>
</dbReference>
<proteinExistence type="predicted"/>
<accession>A0A7Y9H235</accession>
<comment type="caution">
    <text evidence="1">The sequence shown here is derived from an EMBL/GenBank/DDBJ whole genome shotgun (WGS) entry which is preliminary data.</text>
</comment>
<gene>
    <name evidence="1" type="ORF">F4692_001345</name>
</gene>
<organism evidence="1 2">
    <name type="scientific">Nocardioides cavernae</name>
    <dbReference type="NCBI Taxonomy" id="1921566"/>
    <lineage>
        <taxon>Bacteria</taxon>
        <taxon>Bacillati</taxon>
        <taxon>Actinomycetota</taxon>
        <taxon>Actinomycetes</taxon>
        <taxon>Propionibacteriales</taxon>
        <taxon>Nocardioidaceae</taxon>
        <taxon>Nocardioides</taxon>
    </lineage>
</organism>
<dbReference type="AlphaFoldDB" id="A0A7Y9H235"/>
<keyword evidence="2" id="KW-1185">Reference proteome</keyword>
<evidence type="ECO:0008006" key="3">
    <source>
        <dbReference type="Google" id="ProtNLM"/>
    </source>
</evidence>
<reference evidence="1 2" key="2">
    <citation type="submission" date="2020-08" db="EMBL/GenBank/DDBJ databases">
        <title>The Agave Microbiome: Exploring the role of microbial communities in plant adaptations to desert environments.</title>
        <authorList>
            <person name="Partida-Martinez L.P."/>
        </authorList>
    </citation>
    <scope>NUCLEOTIDE SEQUENCE [LARGE SCALE GENOMIC DNA]</scope>
    <source>
        <strain evidence="1 2">AT2.17</strain>
    </source>
</reference>